<sequence>MANFTKGHEALQNKYLLQPTSLDDPVLFNSREGLEVLQSYGGVPKDEVLAHALQVRDKAWAKYTFPCIGMLAFLHFSISQTSAYPEILERVKGGDSVIDFGTFFGQDLRKLAADGAPTDKLYGTDIEGYFWDLGYELFRDSSRFRGTFIEADSLDTSDSSPLLSQLRGQISIIHCSHFLHLFPRADTVKIISELFLPLLKPEPGSMIVGRNVGLKEARMVKTLVASQSSRVSNPEESFSHNAETWRELLDEVSERTGTRWEFEVEQIDLDAYGKGAGFVQVPFICRYLGRA</sequence>
<dbReference type="InParanoid" id="K2S0H5"/>
<accession>K2S0H5</accession>
<organism evidence="5 6">
    <name type="scientific">Macrophomina phaseolina (strain MS6)</name>
    <name type="common">Charcoal rot fungus</name>
    <dbReference type="NCBI Taxonomy" id="1126212"/>
    <lineage>
        <taxon>Eukaryota</taxon>
        <taxon>Fungi</taxon>
        <taxon>Dikarya</taxon>
        <taxon>Ascomycota</taxon>
        <taxon>Pezizomycotina</taxon>
        <taxon>Dothideomycetes</taxon>
        <taxon>Dothideomycetes incertae sedis</taxon>
        <taxon>Botryosphaeriales</taxon>
        <taxon>Botryosphaeriaceae</taxon>
        <taxon>Macrophomina</taxon>
    </lineage>
</organism>
<dbReference type="InterPro" id="IPR051654">
    <property type="entry name" value="Meroterpenoid_MTases"/>
</dbReference>
<dbReference type="OrthoDB" id="2094832at2759"/>
<dbReference type="PANTHER" id="PTHR35897">
    <property type="entry name" value="METHYLTRANSFERASE AUSD"/>
    <property type="match status" value="1"/>
</dbReference>
<proteinExistence type="inferred from homology"/>
<comment type="pathway">
    <text evidence="1">Secondary metabolite biosynthesis.</text>
</comment>
<evidence type="ECO:0000256" key="4">
    <source>
        <dbReference type="ARBA" id="ARBA00038314"/>
    </source>
</evidence>
<name>K2S0H5_MACPH</name>
<dbReference type="InterPro" id="IPR029063">
    <property type="entry name" value="SAM-dependent_MTases_sf"/>
</dbReference>
<dbReference type="SUPFAM" id="SSF53335">
    <property type="entry name" value="S-adenosyl-L-methionine-dependent methyltransferases"/>
    <property type="match status" value="1"/>
</dbReference>
<dbReference type="EMBL" id="AHHD01000085">
    <property type="protein sequence ID" value="EKG20453.1"/>
    <property type="molecule type" value="Genomic_DNA"/>
</dbReference>
<keyword evidence="2" id="KW-0808">Transferase</keyword>
<evidence type="ECO:0000313" key="6">
    <source>
        <dbReference type="Proteomes" id="UP000007129"/>
    </source>
</evidence>
<evidence type="ECO:0000256" key="1">
    <source>
        <dbReference type="ARBA" id="ARBA00005179"/>
    </source>
</evidence>
<dbReference type="Gene3D" id="3.40.50.150">
    <property type="entry name" value="Vaccinia Virus protein VP39"/>
    <property type="match status" value="1"/>
</dbReference>
<evidence type="ECO:0008006" key="7">
    <source>
        <dbReference type="Google" id="ProtNLM"/>
    </source>
</evidence>
<dbReference type="VEuPathDB" id="FungiDB:MPH_02176"/>
<dbReference type="AlphaFoldDB" id="K2S0H5"/>
<dbReference type="Proteomes" id="UP000007129">
    <property type="component" value="Unassembled WGS sequence"/>
</dbReference>
<evidence type="ECO:0000256" key="2">
    <source>
        <dbReference type="ARBA" id="ARBA00022679"/>
    </source>
</evidence>
<dbReference type="PANTHER" id="PTHR35897:SF1">
    <property type="entry name" value="METHYLTRANSFERASE AUSD"/>
    <property type="match status" value="1"/>
</dbReference>
<dbReference type="STRING" id="1126212.K2S0H5"/>
<evidence type="ECO:0000313" key="5">
    <source>
        <dbReference type="EMBL" id="EKG20453.1"/>
    </source>
</evidence>
<protein>
    <recommendedName>
        <fullName evidence="7">Methyltransferase domain-containing protein</fullName>
    </recommendedName>
</protein>
<comment type="caution">
    <text evidence="5">The sequence shown here is derived from an EMBL/GenBank/DDBJ whole genome shotgun (WGS) entry which is preliminary data.</text>
</comment>
<comment type="similarity">
    <text evidence="4">Belongs to the class I-like SAM-binding methyltransferase superfamily.</text>
</comment>
<reference evidence="5 6" key="1">
    <citation type="journal article" date="2012" name="BMC Genomics">
        <title>Tools to kill: Genome of one of the most destructive plant pathogenic fungi Macrophomina phaseolina.</title>
        <authorList>
            <person name="Islam M.S."/>
            <person name="Haque M.S."/>
            <person name="Islam M.M."/>
            <person name="Emdad E.M."/>
            <person name="Halim A."/>
            <person name="Hossen Q.M.M."/>
            <person name="Hossain M.Z."/>
            <person name="Ahmed B."/>
            <person name="Rahim S."/>
            <person name="Rahman M.S."/>
            <person name="Alam M.M."/>
            <person name="Hou S."/>
            <person name="Wan X."/>
            <person name="Saito J.A."/>
            <person name="Alam M."/>
        </authorList>
    </citation>
    <scope>NUCLEOTIDE SEQUENCE [LARGE SCALE GENOMIC DNA]</scope>
    <source>
        <strain evidence="5 6">MS6</strain>
    </source>
</reference>
<keyword evidence="3" id="KW-0949">S-adenosyl-L-methionine</keyword>
<dbReference type="HOGENOM" id="CLU_051542_0_1_1"/>
<gene>
    <name evidence="5" type="ORF">MPH_02176</name>
</gene>
<dbReference type="GO" id="GO:0016740">
    <property type="term" value="F:transferase activity"/>
    <property type="evidence" value="ECO:0007669"/>
    <property type="project" value="UniProtKB-KW"/>
</dbReference>
<dbReference type="eggNOG" id="ENOG502S0S9">
    <property type="taxonomic scope" value="Eukaryota"/>
</dbReference>
<evidence type="ECO:0000256" key="3">
    <source>
        <dbReference type="ARBA" id="ARBA00022691"/>
    </source>
</evidence>